<accession>A0A518DVU7</accession>
<dbReference type="AlphaFoldDB" id="A0A518DVU7"/>
<evidence type="ECO:0000313" key="2">
    <source>
        <dbReference type="Proteomes" id="UP000317648"/>
    </source>
</evidence>
<name>A0A518DVU7_9BACT</name>
<dbReference type="Proteomes" id="UP000317648">
    <property type="component" value="Chromosome"/>
</dbReference>
<organism evidence="1 2">
    <name type="scientific">Lignipirellula cremea</name>
    <dbReference type="NCBI Taxonomy" id="2528010"/>
    <lineage>
        <taxon>Bacteria</taxon>
        <taxon>Pseudomonadati</taxon>
        <taxon>Planctomycetota</taxon>
        <taxon>Planctomycetia</taxon>
        <taxon>Pirellulales</taxon>
        <taxon>Pirellulaceae</taxon>
        <taxon>Lignipirellula</taxon>
    </lineage>
</organism>
<dbReference type="EMBL" id="CP036433">
    <property type="protein sequence ID" value="QDU95962.1"/>
    <property type="molecule type" value="Genomic_DNA"/>
</dbReference>
<keyword evidence="2" id="KW-1185">Reference proteome</keyword>
<dbReference type="KEGG" id="lcre:Pla8534_37810"/>
<proteinExistence type="predicted"/>
<protein>
    <submittedName>
        <fullName evidence="1">Uncharacterized protein</fullName>
    </submittedName>
</protein>
<reference evidence="1 2" key="1">
    <citation type="submission" date="2019-02" db="EMBL/GenBank/DDBJ databases">
        <title>Deep-cultivation of Planctomycetes and their phenomic and genomic characterization uncovers novel biology.</title>
        <authorList>
            <person name="Wiegand S."/>
            <person name="Jogler M."/>
            <person name="Boedeker C."/>
            <person name="Pinto D."/>
            <person name="Vollmers J."/>
            <person name="Rivas-Marin E."/>
            <person name="Kohn T."/>
            <person name="Peeters S.H."/>
            <person name="Heuer A."/>
            <person name="Rast P."/>
            <person name="Oberbeckmann S."/>
            <person name="Bunk B."/>
            <person name="Jeske O."/>
            <person name="Meyerdierks A."/>
            <person name="Storesund J.E."/>
            <person name="Kallscheuer N."/>
            <person name="Luecker S."/>
            <person name="Lage O.M."/>
            <person name="Pohl T."/>
            <person name="Merkel B.J."/>
            <person name="Hornburger P."/>
            <person name="Mueller R.-W."/>
            <person name="Bruemmer F."/>
            <person name="Labrenz M."/>
            <person name="Spormann A.M."/>
            <person name="Op den Camp H."/>
            <person name="Overmann J."/>
            <person name="Amann R."/>
            <person name="Jetten M.S.M."/>
            <person name="Mascher T."/>
            <person name="Medema M.H."/>
            <person name="Devos D.P."/>
            <person name="Kaster A.-K."/>
            <person name="Ovreas L."/>
            <person name="Rohde M."/>
            <person name="Galperin M.Y."/>
            <person name="Jogler C."/>
        </authorList>
    </citation>
    <scope>NUCLEOTIDE SEQUENCE [LARGE SCALE GENOMIC DNA]</scope>
    <source>
        <strain evidence="1 2">Pla85_3_4</strain>
    </source>
</reference>
<gene>
    <name evidence="1" type="ORF">Pla8534_37810</name>
</gene>
<sequence>MNQSACSNRLTRQFTPFENSRHRRIAEFLLAPRHNQVSGRAVADVAAGRFGITEEEELLAKSTTRESSMDAPWCARSCSQEKQVTIDNPFSPCVRPERSSAGLRFGSNRECHAAGFILARTLNCGSKETRIPHRRRSFSRLPLPRPEREHLALSSARHPFDFFFLRRRPGFQPGRQIVVRPASGRSRLSV</sequence>
<evidence type="ECO:0000313" key="1">
    <source>
        <dbReference type="EMBL" id="QDU95962.1"/>
    </source>
</evidence>